<dbReference type="HOGENOM" id="CLU_3033230_0_0_1"/>
<evidence type="ECO:0000256" key="1">
    <source>
        <dbReference type="SAM" id="MobiDB-lite"/>
    </source>
</evidence>
<feature type="region of interest" description="Disordered" evidence="1">
    <location>
        <begin position="28"/>
        <end position="55"/>
    </location>
</feature>
<evidence type="ECO:0000313" key="2">
    <source>
        <dbReference type="EMBL" id="KIM72824.1"/>
    </source>
</evidence>
<evidence type="ECO:0000313" key="3">
    <source>
        <dbReference type="Proteomes" id="UP000054166"/>
    </source>
</evidence>
<proteinExistence type="predicted"/>
<protein>
    <submittedName>
        <fullName evidence="2">Uncharacterized protein</fullName>
    </submittedName>
</protein>
<dbReference type="AlphaFoldDB" id="A0A0C3EXX9"/>
<reference evidence="3" key="2">
    <citation type="submission" date="2015-01" db="EMBL/GenBank/DDBJ databases">
        <title>Evolutionary Origins and Diversification of the Mycorrhizal Mutualists.</title>
        <authorList>
            <consortium name="DOE Joint Genome Institute"/>
            <consortium name="Mycorrhizal Genomics Consortium"/>
            <person name="Kohler A."/>
            <person name="Kuo A."/>
            <person name="Nagy L.G."/>
            <person name="Floudas D."/>
            <person name="Copeland A."/>
            <person name="Barry K.W."/>
            <person name="Cichocki N."/>
            <person name="Veneault-Fourrey C."/>
            <person name="LaButti K."/>
            <person name="Lindquist E.A."/>
            <person name="Lipzen A."/>
            <person name="Lundell T."/>
            <person name="Morin E."/>
            <person name="Murat C."/>
            <person name="Riley R."/>
            <person name="Ohm R."/>
            <person name="Sun H."/>
            <person name="Tunlid A."/>
            <person name="Henrissat B."/>
            <person name="Grigoriev I.V."/>
            <person name="Hibbett D.S."/>
            <person name="Martin F."/>
        </authorList>
    </citation>
    <scope>NUCLEOTIDE SEQUENCE [LARGE SCALE GENOMIC DNA]</scope>
    <source>
        <strain evidence="3">F 1598</strain>
    </source>
</reference>
<accession>A0A0C3EXX9</accession>
<reference evidence="2 3" key="1">
    <citation type="submission" date="2014-04" db="EMBL/GenBank/DDBJ databases">
        <authorList>
            <consortium name="DOE Joint Genome Institute"/>
            <person name="Kuo A."/>
            <person name="Tarkka M."/>
            <person name="Buscot F."/>
            <person name="Kohler A."/>
            <person name="Nagy L.G."/>
            <person name="Floudas D."/>
            <person name="Copeland A."/>
            <person name="Barry K.W."/>
            <person name="Cichocki N."/>
            <person name="Veneault-Fourrey C."/>
            <person name="LaButti K."/>
            <person name="Lindquist E.A."/>
            <person name="Lipzen A."/>
            <person name="Lundell T."/>
            <person name="Morin E."/>
            <person name="Murat C."/>
            <person name="Sun H."/>
            <person name="Tunlid A."/>
            <person name="Henrissat B."/>
            <person name="Grigoriev I.V."/>
            <person name="Hibbett D.S."/>
            <person name="Martin F."/>
            <person name="Nordberg H.P."/>
            <person name="Cantor M.N."/>
            <person name="Hua S.X."/>
        </authorList>
    </citation>
    <scope>NUCLEOTIDE SEQUENCE [LARGE SCALE GENOMIC DNA]</scope>
    <source>
        <strain evidence="2 3">F 1598</strain>
    </source>
</reference>
<organism evidence="2 3">
    <name type="scientific">Piloderma croceum (strain F 1598)</name>
    <dbReference type="NCBI Taxonomy" id="765440"/>
    <lineage>
        <taxon>Eukaryota</taxon>
        <taxon>Fungi</taxon>
        <taxon>Dikarya</taxon>
        <taxon>Basidiomycota</taxon>
        <taxon>Agaricomycotina</taxon>
        <taxon>Agaricomycetes</taxon>
        <taxon>Agaricomycetidae</taxon>
        <taxon>Atheliales</taxon>
        <taxon>Atheliaceae</taxon>
        <taxon>Piloderma</taxon>
    </lineage>
</organism>
<dbReference type="Proteomes" id="UP000054166">
    <property type="component" value="Unassembled WGS sequence"/>
</dbReference>
<name>A0A0C3EXX9_PILCF</name>
<keyword evidence="3" id="KW-1185">Reference proteome</keyword>
<dbReference type="InParanoid" id="A0A0C3EXX9"/>
<dbReference type="EMBL" id="KN833105">
    <property type="protein sequence ID" value="KIM72824.1"/>
    <property type="molecule type" value="Genomic_DNA"/>
</dbReference>
<sequence length="55" mass="6312">MSTFDSYLLPPSTLDSANDVDDSRFLFQCPQTPLPTEPTYTDLTPSHLEQPYRFD</sequence>
<feature type="region of interest" description="Disordered" evidence="1">
    <location>
        <begin position="1"/>
        <end position="20"/>
    </location>
</feature>
<gene>
    <name evidence="2" type="ORF">PILCRDRAFT_15752</name>
</gene>